<proteinExistence type="predicted"/>
<dbReference type="EMBL" id="JACXYU010000001">
    <property type="protein sequence ID" value="MBD3930164.1"/>
    <property type="molecule type" value="Genomic_DNA"/>
</dbReference>
<evidence type="ECO:0000313" key="3">
    <source>
        <dbReference type="EMBL" id="MBD3930164.1"/>
    </source>
</evidence>
<reference evidence="3" key="1">
    <citation type="submission" date="2020-09" db="EMBL/GenBank/DDBJ databases">
        <title>Secondary metabolite and genome analysis of marine Streptomyces chumphonensis KK1-2T.</title>
        <authorList>
            <person name="Phongsopitanun W."/>
            <person name="Kanchanasin P."/>
            <person name="Pittayakhajonwut P."/>
            <person name="Suwanborirux K."/>
            <person name="Tanasupawat S."/>
        </authorList>
    </citation>
    <scope>NUCLEOTIDE SEQUENCE</scope>
    <source>
        <strain evidence="3">KK1-2</strain>
    </source>
</reference>
<name>A0A927IB46_9ACTN</name>
<organism evidence="3 4">
    <name type="scientific">Streptomyces chumphonensis</name>
    <dbReference type="NCBI Taxonomy" id="1214925"/>
    <lineage>
        <taxon>Bacteria</taxon>
        <taxon>Bacillati</taxon>
        <taxon>Actinomycetota</taxon>
        <taxon>Actinomycetes</taxon>
        <taxon>Kitasatosporales</taxon>
        <taxon>Streptomycetaceae</taxon>
        <taxon>Streptomyces</taxon>
    </lineage>
</organism>
<comment type="caution">
    <text evidence="3">The sequence shown here is derived from an EMBL/GenBank/DDBJ whole genome shotgun (WGS) entry which is preliminary data.</text>
</comment>
<evidence type="ECO:0000313" key="4">
    <source>
        <dbReference type="Proteomes" id="UP000632289"/>
    </source>
</evidence>
<dbReference type="RefSeq" id="WP_191207466.1">
    <property type="nucleotide sequence ID" value="NZ_BAABKL010000025.1"/>
</dbReference>
<dbReference type="SUPFAM" id="SSF55729">
    <property type="entry name" value="Acyl-CoA N-acyltransferases (Nat)"/>
    <property type="match status" value="1"/>
</dbReference>
<dbReference type="GO" id="GO:0016747">
    <property type="term" value="F:acyltransferase activity, transferring groups other than amino-acyl groups"/>
    <property type="evidence" value="ECO:0007669"/>
    <property type="project" value="InterPro"/>
</dbReference>
<feature type="region of interest" description="Disordered" evidence="1">
    <location>
        <begin position="233"/>
        <end position="252"/>
    </location>
</feature>
<evidence type="ECO:0000259" key="2">
    <source>
        <dbReference type="PROSITE" id="PS51186"/>
    </source>
</evidence>
<dbReference type="AlphaFoldDB" id="A0A927IB46"/>
<accession>A0A927IB46</accession>
<feature type="domain" description="N-acetyltransferase" evidence="2">
    <location>
        <begin position="9"/>
        <end position="178"/>
    </location>
</feature>
<dbReference type="PROSITE" id="PS51186">
    <property type="entry name" value="GNAT"/>
    <property type="match status" value="1"/>
</dbReference>
<protein>
    <submittedName>
        <fullName evidence="3">GNAT family N-acetyltransferase</fullName>
    </submittedName>
</protein>
<keyword evidence="4" id="KW-1185">Reference proteome</keyword>
<evidence type="ECO:0000256" key="1">
    <source>
        <dbReference type="SAM" id="MobiDB-lite"/>
    </source>
</evidence>
<gene>
    <name evidence="3" type="ORF">IF129_01065</name>
</gene>
<dbReference type="InterPro" id="IPR016181">
    <property type="entry name" value="Acyl_CoA_acyltransferase"/>
</dbReference>
<dbReference type="CDD" id="cd04301">
    <property type="entry name" value="NAT_SF"/>
    <property type="match status" value="1"/>
</dbReference>
<dbReference type="InterPro" id="IPR000182">
    <property type="entry name" value="GNAT_dom"/>
</dbReference>
<sequence length="252" mass="27013">MQVPRSQRITHIAAPGAELDRIYQEILKPSFTADELGDPAQLRKLVNVGSATVFASHAPDGRPLGTAIGEWDAKRRVVLLSWLAVRPGLRGSGTGGALLREALRHWITWYDPCLVLAEVSDPLGRSANPAAGSTVDHGDAAARLRFYLRLGGRVLDLPYFQPALGPGLARVEDELLLVLHAHAEFAGAAPETIDAAVLRGYIEDYLRECEGSVGDDSATARLLEALDRPRGIPWTTGSEIGDHSFGAPGGRS</sequence>
<dbReference type="Pfam" id="PF00583">
    <property type="entry name" value="Acetyltransf_1"/>
    <property type="match status" value="1"/>
</dbReference>
<dbReference type="Proteomes" id="UP000632289">
    <property type="component" value="Unassembled WGS sequence"/>
</dbReference>
<dbReference type="Gene3D" id="3.40.630.30">
    <property type="match status" value="1"/>
</dbReference>